<protein>
    <submittedName>
        <fullName evidence="2">Uncharacterized protein</fullName>
    </submittedName>
</protein>
<evidence type="ECO:0000313" key="3">
    <source>
        <dbReference type="Proteomes" id="UP000708298"/>
    </source>
</evidence>
<comment type="caution">
    <text evidence="2">The sequence shown here is derived from an EMBL/GenBank/DDBJ whole genome shotgun (WGS) entry which is preliminary data.</text>
</comment>
<sequence length="100" mass="11283">MHDLRRLLRLDWDEIGQSLLRTAVQHLREAALQRADAPDDAIAITQTAPDRLRLSITARELIRREQGDAAHAPQPFLDPTAQDRGQLRDALTAQLERDVG</sequence>
<feature type="region of interest" description="Disordered" evidence="1">
    <location>
        <begin position="65"/>
        <end position="100"/>
    </location>
</feature>
<proteinExistence type="predicted"/>
<organism evidence="2 3">
    <name type="scientific">Acidisoma silvae</name>
    <dbReference type="NCBI Taxonomy" id="2802396"/>
    <lineage>
        <taxon>Bacteria</taxon>
        <taxon>Pseudomonadati</taxon>
        <taxon>Pseudomonadota</taxon>
        <taxon>Alphaproteobacteria</taxon>
        <taxon>Acetobacterales</taxon>
        <taxon>Acidocellaceae</taxon>
        <taxon>Acidisoma</taxon>
    </lineage>
</organism>
<reference evidence="2" key="1">
    <citation type="journal article" date="2021" name="Microorganisms">
        <title>Acidisoma silvae sp. nov. and Acidisomacellulosilytica sp. nov., Two Acidophilic Bacteria Isolated from Decaying Wood, Hydrolyzing Cellulose and Producing Poly-3-hydroxybutyrate.</title>
        <authorList>
            <person name="Mieszkin S."/>
            <person name="Pouder E."/>
            <person name="Uroz S."/>
            <person name="Simon-Colin C."/>
            <person name="Alain K."/>
        </authorList>
    </citation>
    <scope>NUCLEOTIDE SEQUENCE</scope>
    <source>
        <strain evidence="2">HW T2.11</strain>
    </source>
</reference>
<dbReference type="Proteomes" id="UP000708298">
    <property type="component" value="Unassembled WGS sequence"/>
</dbReference>
<keyword evidence="3" id="KW-1185">Reference proteome</keyword>
<name>A0A963YPF9_9PROT</name>
<dbReference type="RefSeq" id="WP_227320433.1">
    <property type="nucleotide sequence ID" value="NZ_JAESVB010000002.1"/>
</dbReference>
<reference evidence="2" key="2">
    <citation type="submission" date="2021-01" db="EMBL/GenBank/DDBJ databases">
        <authorList>
            <person name="Mieszkin S."/>
            <person name="Pouder E."/>
            <person name="Alain K."/>
        </authorList>
    </citation>
    <scope>NUCLEOTIDE SEQUENCE</scope>
    <source>
        <strain evidence="2">HW T2.11</strain>
    </source>
</reference>
<evidence type="ECO:0000313" key="2">
    <source>
        <dbReference type="EMBL" id="MCB8874768.1"/>
    </source>
</evidence>
<dbReference type="EMBL" id="JAESVB010000002">
    <property type="protein sequence ID" value="MCB8874768.1"/>
    <property type="molecule type" value="Genomic_DNA"/>
</dbReference>
<accession>A0A963YPF9</accession>
<gene>
    <name evidence="2" type="ORF">ASILVAE211_06205</name>
</gene>
<dbReference type="AlphaFoldDB" id="A0A963YPF9"/>
<evidence type="ECO:0000256" key="1">
    <source>
        <dbReference type="SAM" id="MobiDB-lite"/>
    </source>
</evidence>